<evidence type="ECO:0000313" key="3">
    <source>
        <dbReference type="Proteomes" id="UP001500416"/>
    </source>
</evidence>
<evidence type="ECO:0000256" key="1">
    <source>
        <dbReference type="SAM" id="MobiDB-lite"/>
    </source>
</evidence>
<gene>
    <name evidence="2" type="ORF">GCM10010492_18520</name>
</gene>
<dbReference type="Proteomes" id="UP001500416">
    <property type="component" value="Unassembled WGS sequence"/>
</dbReference>
<keyword evidence="3" id="KW-1185">Reference proteome</keyword>
<feature type="compositionally biased region" description="Basic residues" evidence="1">
    <location>
        <begin position="77"/>
        <end position="87"/>
    </location>
</feature>
<evidence type="ECO:0000313" key="2">
    <source>
        <dbReference type="EMBL" id="GAA0220704.1"/>
    </source>
</evidence>
<reference evidence="2 3" key="1">
    <citation type="journal article" date="2019" name="Int. J. Syst. Evol. Microbiol.">
        <title>The Global Catalogue of Microorganisms (GCM) 10K type strain sequencing project: providing services to taxonomists for standard genome sequencing and annotation.</title>
        <authorList>
            <consortium name="The Broad Institute Genomics Platform"/>
            <consortium name="The Broad Institute Genome Sequencing Center for Infectious Disease"/>
            <person name="Wu L."/>
            <person name="Ma J."/>
        </authorList>
    </citation>
    <scope>NUCLEOTIDE SEQUENCE [LARGE SCALE GENOMIC DNA]</scope>
    <source>
        <strain evidence="2 3">JCM 3380</strain>
    </source>
</reference>
<protein>
    <submittedName>
        <fullName evidence="2">Uncharacterized protein</fullName>
    </submittedName>
</protein>
<comment type="caution">
    <text evidence="2">The sequence shown here is derived from an EMBL/GenBank/DDBJ whole genome shotgun (WGS) entry which is preliminary data.</text>
</comment>
<sequence length="137" mass="13956">MPSERMVTPDRHTTSAATVGMGSLDEMVSLPTACVADGSAEAVGITNKPSTAADAANKAMGLFTVALLWLFDGRSRGASRGKSRGVRGRSTSPVGLDDRRRGDGDHASGEGRDRGIHSSPCGIGSVPLSVSPTAACT</sequence>
<dbReference type="EMBL" id="BAAABU010000003">
    <property type="protein sequence ID" value="GAA0220704.1"/>
    <property type="molecule type" value="Genomic_DNA"/>
</dbReference>
<feature type="compositionally biased region" description="Basic and acidic residues" evidence="1">
    <location>
        <begin position="96"/>
        <end position="116"/>
    </location>
</feature>
<organism evidence="2 3">
    <name type="scientific">Saccharothrix mutabilis subsp. mutabilis</name>
    <dbReference type="NCBI Taxonomy" id="66855"/>
    <lineage>
        <taxon>Bacteria</taxon>
        <taxon>Bacillati</taxon>
        <taxon>Actinomycetota</taxon>
        <taxon>Actinomycetes</taxon>
        <taxon>Pseudonocardiales</taxon>
        <taxon>Pseudonocardiaceae</taxon>
        <taxon>Saccharothrix</taxon>
    </lineage>
</organism>
<feature type="compositionally biased region" description="Polar residues" evidence="1">
    <location>
        <begin position="128"/>
        <end position="137"/>
    </location>
</feature>
<proteinExistence type="predicted"/>
<feature type="region of interest" description="Disordered" evidence="1">
    <location>
        <begin position="76"/>
        <end position="137"/>
    </location>
</feature>
<name>A0ABN0TFX6_9PSEU</name>
<accession>A0ABN0TFX6</accession>